<dbReference type="Pfam" id="PF24035">
    <property type="entry name" value="DUF7344"/>
    <property type="match status" value="1"/>
</dbReference>
<gene>
    <name evidence="2" type="ORF">HUG10_05445</name>
</gene>
<keyword evidence="3" id="KW-1185">Reference proteome</keyword>
<protein>
    <recommendedName>
        <fullName evidence="1">DUF7344 domain-containing protein</fullName>
    </recommendedName>
</protein>
<name>A0A7D5K6T9_9EURY</name>
<sequence length="300" mass="32752">MGTERVPSLLQREDRLLVAADESDDVGELCIDFILKDSTREAAAVAVTSGRNSAALLDRWQRSGRGRFRDLSVLAVGGADRSVAADGASQSALGLVQSLDESITVTELVERIQGQLQEWAADEVALGVYVDSLDDWLDPKSYIELIDRLSSVLSAHGGVGVFRVSPDVRALAAIRSRFGAVIELDSDGVRTAPTEEPVPTEELFDALGTRRRWRVLRYLLGRRDEPTDVDELARALVREDPSEEAVQKRYVGLVHSDLPVLADLGVVTFERSRSVVEPTDRIGSVEPFLALADAESTQQV</sequence>
<dbReference type="Proteomes" id="UP000509750">
    <property type="component" value="Chromosome"/>
</dbReference>
<dbReference type="Gene3D" id="1.10.10.10">
    <property type="entry name" value="Winged helix-like DNA-binding domain superfamily/Winged helix DNA-binding domain"/>
    <property type="match status" value="1"/>
</dbReference>
<reference evidence="2 3" key="1">
    <citation type="submission" date="2020-07" db="EMBL/GenBank/DDBJ databases">
        <title>Gai3-2, isolated from salt lake.</title>
        <authorList>
            <person name="Cui H."/>
            <person name="Shi X."/>
        </authorList>
    </citation>
    <scope>NUCLEOTIDE SEQUENCE [LARGE SCALE GENOMIC DNA]</scope>
    <source>
        <strain evidence="2 3">Gai3-2</strain>
    </source>
</reference>
<dbReference type="InterPro" id="IPR036388">
    <property type="entry name" value="WH-like_DNA-bd_sf"/>
</dbReference>
<evidence type="ECO:0000313" key="2">
    <source>
        <dbReference type="EMBL" id="QLG27019.1"/>
    </source>
</evidence>
<dbReference type="InterPro" id="IPR055768">
    <property type="entry name" value="DUF7344"/>
</dbReference>
<dbReference type="KEGG" id="halg:HUG10_05445"/>
<evidence type="ECO:0000259" key="1">
    <source>
        <dbReference type="Pfam" id="PF24035"/>
    </source>
</evidence>
<organism evidence="2 3">
    <name type="scientific">Halorarum halophilum</name>
    <dbReference type="NCBI Taxonomy" id="2743090"/>
    <lineage>
        <taxon>Archaea</taxon>
        <taxon>Methanobacteriati</taxon>
        <taxon>Methanobacteriota</taxon>
        <taxon>Stenosarchaea group</taxon>
        <taxon>Halobacteria</taxon>
        <taxon>Halobacteriales</taxon>
        <taxon>Haloferacaceae</taxon>
        <taxon>Halorarum</taxon>
    </lineage>
</organism>
<evidence type="ECO:0000313" key="3">
    <source>
        <dbReference type="Proteomes" id="UP000509750"/>
    </source>
</evidence>
<dbReference type="RefSeq" id="WP_179168594.1">
    <property type="nucleotide sequence ID" value="NZ_CP058529.1"/>
</dbReference>
<accession>A0A7D5K6T9</accession>
<dbReference type="GeneID" id="56028256"/>
<dbReference type="InterPro" id="IPR055927">
    <property type="entry name" value="DUF7504"/>
</dbReference>
<dbReference type="AlphaFoldDB" id="A0A7D5K6T9"/>
<proteinExistence type="predicted"/>
<dbReference type="Pfam" id="PF24336">
    <property type="entry name" value="DUF7504"/>
    <property type="match status" value="1"/>
</dbReference>
<dbReference type="OrthoDB" id="384187at2157"/>
<dbReference type="EMBL" id="CP058529">
    <property type="protein sequence ID" value="QLG27019.1"/>
    <property type="molecule type" value="Genomic_DNA"/>
</dbReference>
<feature type="domain" description="DUF7344" evidence="1">
    <location>
        <begin position="204"/>
        <end position="277"/>
    </location>
</feature>